<evidence type="ECO:0000256" key="5">
    <source>
        <dbReference type="ARBA" id="ARBA00022448"/>
    </source>
</evidence>
<keyword evidence="15" id="KW-1185">Reference proteome</keyword>
<evidence type="ECO:0000256" key="11">
    <source>
        <dbReference type="ARBA" id="ARBA00023065"/>
    </source>
</evidence>
<keyword evidence="6" id="KW-1134">Transmembrane beta strand</keyword>
<protein>
    <submittedName>
        <fullName evidence="14">Uncharacterized protein</fullName>
    </submittedName>
</protein>
<evidence type="ECO:0000256" key="3">
    <source>
        <dbReference type="ARBA" id="ARBA00004441"/>
    </source>
</evidence>
<dbReference type="GO" id="GO:0034765">
    <property type="term" value="P:regulation of monoatomic ion transmembrane transport"/>
    <property type="evidence" value="ECO:0007669"/>
    <property type="project" value="InterPro"/>
</dbReference>
<keyword evidence="9" id="KW-0812">Transmembrane</keyword>
<dbReference type="GO" id="GO:0022843">
    <property type="term" value="F:voltage-gated monoatomic cation channel activity"/>
    <property type="evidence" value="ECO:0007669"/>
    <property type="project" value="InterPro"/>
</dbReference>
<keyword evidence="11" id="KW-0406">Ion transport</keyword>
<dbReference type="InterPro" id="IPR034626">
    <property type="entry name" value="OEP24"/>
</dbReference>
<keyword evidence="7" id="KW-0150">Chloroplast</keyword>
<evidence type="ECO:0000256" key="10">
    <source>
        <dbReference type="ARBA" id="ARBA00022805"/>
    </source>
</evidence>
<dbReference type="AlphaFoldDB" id="A0AAN8ZFC3"/>
<keyword evidence="13" id="KW-0472">Membrane</keyword>
<keyword evidence="5" id="KW-0813">Transport</keyword>
<gene>
    <name evidence="14" type="ORF">RJ641_032312</name>
</gene>
<dbReference type="Proteomes" id="UP001370490">
    <property type="component" value="Unassembled WGS sequence"/>
</dbReference>
<accession>A0AAN8ZFC3</accession>
<comment type="subunit">
    <text evidence="4">Homooligomers form large rather nonselective pores in plastidial outer membranes.</text>
</comment>
<evidence type="ECO:0000256" key="7">
    <source>
        <dbReference type="ARBA" id="ARBA00022528"/>
    </source>
</evidence>
<evidence type="ECO:0000256" key="6">
    <source>
        <dbReference type="ARBA" id="ARBA00022452"/>
    </source>
</evidence>
<evidence type="ECO:0000256" key="13">
    <source>
        <dbReference type="ARBA" id="ARBA00023136"/>
    </source>
</evidence>
<dbReference type="GO" id="GO:0015288">
    <property type="term" value="F:porin activity"/>
    <property type="evidence" value="ECO:0007669"/>
    <property type="project" value="UniProtKB-KW"/>
</dbReference>
<evidence type="ECO:0000313" key="15">
    <source>
        <dbReference type="Proteomes" id="UP001370490"/>
    </source>
</evidence>
<keyword evidence="8" id="KW-0934">Plastid</keyword>
<keyword evidence="10" id="KW-1002">Plastid outer membrane</keyword>
<evidence type="ECO:0000313" key="14">
    <source>
        <dbReference type="EMBL" id="KAK6938804.1"/>
    </source>
</evidence>
<comment type="caution">
    <text evidence="14">The sequence shown here is derived from an EMBL/GenBank/DDBJ whole genome shotgun (WGS) entry which is preliminary data.</text>
</comment>
<dbReference type="EMBL" id="JBAMMX010000006">
    <property type="protein sequence ID" value="KAK6938804.1"/>
    <property type="molecule type" value="Genomic_DNA"/>
</dbReference>
<keyword evidence="12" id="KW-0626">Porin</keyword>
<sequence length="213" mass="23597">MKASLKGKYDYDKSSAAATVAVNAGSDLKIRASMTDATFISGPSLAGLSVALEKPGFFIIDYNVPKNDVKFQFMNTVRVLEKPLNLTYTHCRGEDRTALDGTLVFDSSNKVSANHVFGSRTCKVKYTYVHAGTASFEPSYDFGKNSWDFSLSKKIYGDDAVRASYQTSNKVLALQWSRNSEKNGCFKIASSLNLGEELKWPKISAETTWNFEM</sequence>
<dbReference type="PANTHER" id="PTHR35284:SF1">
    <property type="entry name" value="OUTER ENVELOPE PORE PROTEIN 24A, CHLOROPLASTIC-RELATED"/>
    <property type="match status" value="1"/>
</dbReference>
<proteinExistence type="predicted"/>
<reference evidence="14 15" key="1">
    <citation type="submission" date="2023-12" db="EMBL/GenBank/DDBJ databases">
        <title>A high-quality genome assembly for Dillenia turbinata (Dilleniales).</title>
        <authorList>
            <person name="Chanderbali A."/>
        </authorList>
    </citation>
    <scope>NUCLEOTIDE SEQUENCE [LARGE SCALE GENOMIC DNA]</scope>
    <source>
        <strain evidence="14">LSX21</strain>
        <tissue evidence="14">Leaf</tissue>
    </source>
</reference>
<dbReference type="GO" id="GO:0046930">
    <property type="term" value="C:pore complex"/>
    <property type="evidence" value="ECO:0007669"/>
    <property type="project" value="UniProtKB-KW"/>
</dbReference>
<evidence type="ECO:0000256" key="4">
    <source>
        <dbReference type="ARBA" id="ARBA00011593"/>
    </source>
</evidence>
<name>A0AAN8ZFC3_9MAGN</name>
<organism evidence="14 15">
    <name type="scientific">Dillenia turbinata</name>
    <dbReference type="NCBI Taxonomy" id="194707"/>
    <lineage>
        <taxon>Eukaryota</taxon>
        <taxon>Viridiplantae</taxon>
        <taxon>Streptophyta</taxon>
        <taxon>Embryophyta</taxon>
        <taxon>Tracheophyta</taxon>
        <taxon>Spermatophyta</taxon>
        <taxon>Magnoliopsida</taxon>
        <taxon>eudicotyledons</taxon>
        <taxon>Gunneridae</taxon>
        <taxon>Pentapetalae</taxon>
        <taxon>Dilleniales</taxon>
        <taxon>Dilleniaceae</taxon>
        <taxon>Dillenia</taxon>
    </lineage>
</organism>
<evidence type="ECO:0000256" key="9">
    <source>
        <dbReference type="ARBA" id="ARBA00022692"/>
    </source>
</evidence>
<comment type="subcellular location">
    <subcellularLocation>
        <location evidence="2">Plastid</location>
        <location evidence="2">Chloroplast outer membrane</location>
        <topology evidence="2">Multi-pass membrane protein</topology>
    </subcellularLocation>
    <subcellularLocation>
        <location evidence="3">Plastid</location>
        <location evidence="3">Etioplast membrane</location>
        <topology evidence="3">Multi-pass membrane protein</topology>
    </subcellularLocation>
</comment>
<dbReference type="PANTHER" id="PTHR35284">
    <property type="entry name" value="OUTER ENVELOPE PORE PROTEIN 24A, CHLOROPLASTIC-RELATED"/>
    <property type="match status" value="1"/>
</dbReference>
<evidence type="ECO:0000256" key="8">
    <source>
        <dbReference type="ARBA" id="ARBA00022640"/>
    </source>
</evidence>
<evidence type="ECO:0000256" key="2">
    <source>
        <dbReference type="ARBA" id="ARBA00004396"/>
    </source>
</evidence>
<evidence type="ECO:0000256" key="1">
    <source>
        <dbReference type="ARBA" id="ARBA00002327"/>
    </source>
</evidence>
<dbReference type="GO" id="GO:0009707">
    <property type="term" value="C:chloroplast outer membrane"/>
    <property type="evidence" value="ECO:0007669"/>
    <property type="project" value="UniProtKB-SubCell"/>
</dbReference>
<dbReference type="GO" id="GO:0034426">
    <property type="term" value="C:etioplast membrane"/>
    <property type="evidence" value="ECO:0007669"/>
    <property type="project" value="UniProtKB-SubCell"/>
</dbReference>
<comment type="function">
    <text evidence="1">High-conductance voltage-dependent solute channel with a slight selectivity for cations transporting triosephosphates, dicarboxylic acids, ATP, inorganic phosphate (Pi), sugars, and positively or negatively charged amino acids.</text>
</comment>
<evidence type="ECO:0000256" key="12">
    <source>
        <dbReference type="ARBA" id="ARBA00023114"/>
    </source>
</evidence>